<proteinExistence type="predicted"/>
<dbReference type="GeneID" id="18164535"/>
<dbReference type="EMBL" id="JH126400">
    <property type="protein sequence ID" value="EGX94237.1"/>
    <property type="molecule type" value="Genomic_DNA"/>
</dbReference>
<dbReference type="InParanoid" id="G3JA67"/>
<accession>G3JA67</accession>
<dbReference type="RefSeq" id="XP_006667723.1">
    <property type="nucleotide sequence ID" value="XM_006667660.1"/>
</dbReference>
<gene>
    <name evidence="1" type="ORF">CCM_02508</name>
</gene>
<evidence type="ECO:0000313" key="2">
    <source>
        <dbReference type="Proteomes" id="UP000001610"/>
    </source>
</evidence>
<evidence type="ECO:0000313" key="1">
    <source>
        <dbReference type="EMBL" id="EGX94237.1"/>
    </source>
</evidence>
<keyword evidence="2" id="KW-1185">Reference proteome</keyword>
<name>G3JA67_CORMM</name>
<dbReference type="HOGENOM" id="CLU_2831109_0_0_1"/>
<protein>
    <submittedName>
        <fullName evidence="1">Uncharacterized protein</fullName>
    </submittedName>
</protein>
<reference evidence="1 2" key="1">
    <citation type="journal article" date="2011" name="Genome Biol.">
        <title>Genome sequence of the insect pathogenic fungus Cordyceps militaris, a valued traditional Chinese medicine.</title>
        <authorList>
            <person name="Zheng P."/>
            <person name="Xia Y."/>
            <person name="Xiao G."/>
            <person name="Xiong C."/>
            <person name="Hu X."/>
            <person name="Zhang S."/>
            <person name="Zheng H."/>
            <person name="Huang Y."/>
            <person name="Zhou Y."/>
            <person name="Wang S."/>
            <person name="Zhao G.P."/>
            <person name="Liu X."/>
            <person name="St Leger R.J."/>
            <person name="Wang C."/>
        </authorList>
    </citation>
    <scope>NUCLEOTIDE SEQUENCE [LARGE SCALE GENOMIC DNA]</scope>
    <source>
        <strain evidence="1 2">CM01</strain>
    </source>
</reference>
<dbReference type="VEuPathDB" id="FungiDB:CCM_02508"/>
<dbReference type="Proteomes" id="UP000001610">
    <property type="component" value="Unassembled WGS sequence"/>
</dbReference>
<sequence>MAGVKSGHWSVIRGLKVAPAKEFRWWKVCSEDPQQGGFFVEGKKARRHMQFATQGPGGGIHSPSPT</sequence>
<dbReference type="KEGG" id="cmt:CCM_02508"/>
<organism evidence="1 2">
    <name type="scientific">Cordyceps militaris (strain CM01)</name>
    <name type="common">Caterpillar fungus</name>
    <dbReference type="NCBI Taxonomy" id="983644"/>
    <lineage>
        <taxon>Eukaryota</taxon>
        <taxon>Fungi</taxon>
        <taxon>Dikarya</taxon>
        <taxon>Ascomycota</taxon>
        <taxon>Pezizomycotina</taxon>
        <taxon>Sordariomycetes</taxon>
        <taxon>Hypocreomycetidae</taxon>
        <taxon>Hypocreales</taxon>
        <taxon>Cordycipitaceae</taxon>
        <taxon>Cordyceps</taxon>
    </lineage>
</organism>
<dbReference type="AlphaFoldDB" id="G3JA67"/>